<dbReference type="GO" id="GO:0008270">
    <property type="term" value="F:zinc ion binding"/>
    <property type="evidence" value="ECO:0007669"/>
    <property type="project" value="UniProtKB-KW"/>
</dbReference>
<dbReference type="SUPFAM" id="SSF57903">
    <property type="entry name" value="FYVE/PHD zinc finger"/>
    <property type="match status" value="1"/>
</dbReference>
<dbReference type="STRING" id="56723.ENSLBEP00000028099"/>
<dbReference type="CDD" id="cd15542">
    <property type="entry name" value="PHD_UBR7"/>
    <property type="match status" value="1"/>
</dbReference>
<dbReference type="InterPro" id="IPR047506">
    <property type="entry name" value="UBR7-like_UBR-box"/>
</dbReference>
<evidence type="ECO:0000313" key="7">
    <source>
        <dbReference type="Ensembl" id="ENSLBEP00000028099.1"/>
    </source>
</evidence>
<evidence type="ECO:0000313" key="8">
    <source>
        <dbReference type="Proteomes" id="UP000261660"/>
    </source>
</evidence>
<feature type="compositionally biased region" description="Acidic residues" evidence="5">
    <location>
        <begin position="262"/>
        <end position="274"/>
    </location>
</feature>
<evidence type="ECO:0000256" key="3">
    <source>
        <dbReference type="ARBA" id="ARBA00022833"/>
    </source>
</evidence>
<dbReference type="Proteomes" id="UP000261660">
    <property type="component" value="Unplaced"/>
</dbReference>
<dbReference type="CDD" id="cd19677">
    <property type="entry name" value="UBR-box_UBR7"/>
    <property type="match status" value="1"/>
</dbReference>
<dbReference type="PROSITE" id="PS51157">
    <property type="entry name" value="ZF_UBR"/>
    <property type="match status" value="1"/>
</dbReference>
<keyword evidence="8" id="KW-1185">Reference proteome</keyword>
<accession>A0A3Q3G965</accession>
<evidence type="ECO:0000256" key="5">
    <source>
        <dbReference type="SAM" id="MobiDB-lite"/>
    </source>
</evidence>
<dbReference type="Pfam" id="PF02207">
    <property type="entry name" value="zf-UBR"/>
    <property type="match status" value="1"/>
</dbReference>
<keyword evidence="3" id="KW-0862">Zinc</keyword>
<feature type="zinc finger region" description="UBR-type" evidence="4">
    <location>
        <begin position="92"/>
        <end position="164"/>
    </location>
</feature>
<dbReference type="GO" id="GO:0005737">
    <property type="term" value="C:cytoplasm"/>
    <property type="evidence" value="ECO:0007669"/>
    <property type="project" value="TreeGrafter"/>
</dbReference>
<keyword evidence="1" id="KW-0479">Metal-binding</keyword>
<reference evidence="7" key="2">
    <citation type="submission" date="2025-09" db="UniProtKB">
        <authorList>
            <consortium name="Ensembl"/>
        </authorList>
    </citation>
    <scope>IDENTIFICATION</scope>
</reference>
<dbReference type="PANTHER" id="PTHR13513:SF10">
    <property type="entry name" value="E3 UBIQUITIN-PROTEIN LIGASE UBR7"/>
    <property type="match status" value="1"/>
</dbReference>
<evidence type="ECO:0000256" key="4">
    <source>
        <dbReference type="PROSITE-ProRule" id="PRU00508"/>
    </source>
</evidence>
<dbReference type="PANTHER" id="PTHR13513">
    <property type="entry name" value="E3 UBIQUITIN-PROTEIN LIGASE UBR7"/>
    <property type="match status" value="1"/>
</dbReference>
<proteinExistence type="predicted"/>
<keyword evidence="2" id="KW-0863">Zinc-finger</keyword>
<dbReference type="AlphaFoldDB" id="A0A3Q3G965"/>
<protein>
    <submittedName>
        <fullName evidence="7">Ubiquitin protein ligase E3 component n-recognin 7</fullName>
    </submittedName>
</protein>
<organism evidence="7 8">
    <name type="scientific">Labrus bergylta</name>
    <name type="common">ballan wrasse</name>
    <dbReference type="NCBI Taxonomy" id="56723"/>
    <lineage>
        <taxon>Eukaryota</taxon>
        <taxon>Metazoa</taxon>
        <taxon>Chordata</taxon>
        <taxon>Craniata</taxon>
        <taxon>Vertebrata</taxon>
        <taxon>Euteleostomi</taxon>
        <taxon>Actinopterygii</taxon>
        <taxon>Neopterygii</taxon>
        <taxon>Teleostei</taxon>
        <taxon>Neoteleostei</taxon>
        <taxon>Acanthomorphata</taxon>
        <taxon>Eupercaria</taxon>
        <taxon>Labriformes</taxon>
        <taxon>Labridae</taxon>
        <taxon>Labrus</taxon>
    </lineage>
</organism>
<sequence>MVWKYRHGVSEINKHKKTNANVLKRHTSAQALVTLREEGPLFSNSSTDFWAIFLQHSRMAENTDVDADSDDIFVNEEELEKALCVLAGSDPDNCSYSRGYVKRQAVFACNTCTPSAAEPAGVCLACTNKCHDGHDIVELYTKRNFRCDCGNSKFGEFQCQLIPTKDVQNVRNHYNHNFNDRYCTCDRPYPDTDDQENDEMIQCVVCEDWFHTRHLGCTVVDPEELQEMVCEACMNKAPFLWTYAAHFAAPPVVTIDHPKEEVEVDVEGGEEKEEEIVSRQSVEDEPSTSARHTRQEDASNRMSPCKRTHEEMTNNPATTQTVTCKLKELQGQGLERAKQGGVFWPYSWRSKLCTCTDCKRAYVAADVPFLMDQSDTILAYENRGLEKPFGQHPLMALTNWMNRSQQLEVIYGFNELTTSITAFLDQCVAEGKTVTVEAVQEFFEELRARKRRRTNTGYQ</sequence>
<dbReference type="InterPro" id="IPR011011">
    <property type="entry name" value="Znf_FYVE_PHD"/>
</dbReference>
<dbReference type="InterPro" id="IPR040204">
    <property type="entry name" value="UBR7"/>
</dbReference>
<feature type="region of interest" description="Disordered" evidence="5">
    <location>
        <begin position="262"/>
        <end position="312"/>
    </location>
</feature>
<dbReference type="GO" id="GO:0061630">
    <property type="term" value="F:ubiquitin protein ligase activity"/>
    <property type="evidence" value="ECO:0007669"/>
    <property type="project" value="InterPro"/>
</dbReference>
<dbReference type="Ensembl" id="ENSLBET00000029432.1">
    <property type="protein sequence ID" value="ENSLBEP00000028099.1"/>
    <property type="gene ID" value="ENSLBEG00000021306.1"/>
</dbReference>
<dbReference type="InterPro" id="IPR013083">
    <property type="entry name" value="Znf_RING/FYVE/PHD"/>
</dbReference>
<dbReference type="SMART" id="SM00396">
    <property type="entry name" value="ZnF_UBR1"/>
    <property type="match status" value="1"/>
</dbReference>
<evidence type="ECO:0000256" key="2">
    <source>
        <dbReference type="ARBA" id="ARBA00022771"/>
    </source>
</evidence>
<dbReference type="Gene3D" id="3.30.40.10">
    <property type="entry name" value="Zinc/RING finger domain, C3HC4 (zinc finger)"/>
    <property type="match status" value="1"/>
</dbReference>
<evidence type="ECO:0000256" key="1">
    <source>
        <dbReference type="ARBA" id="ARBA00022723"/>
    </source>
</evidence>
<feature type="domain" description="UBR-type" evidence="6">
    <location>
        <begin position="92"/>
        <end position="164"/>
    </location>
</feature>
<dbReference type="InterPro" id="IPR003126">
    <property type="entry name" value="Znf_UBR"/>
</dbReference>
<reference evidence="7" key="1">
    <citation type="submission" date="2025-08" db="UniProtKB">
        <authorList>
            <consortium name="Ensembl"/>
        </authorList>
    </citation>
    <scope>IDENTIFICATION</scope>
</reference>
<name>A0A3Q3G965_9LABR</name>
<evidence type="ECO:0000259" key="6">
    <source>
        <dbReference type="PROSITE" id="PS51157"/>
    </source>
</evidence>
<dbReference type="InParanoid" id="A0A3Q3G965"/>
<dbReference type="GeneTree" id="ENSGT00390000017610"/>